<accession>A0AAN8IXN1</accession>
<evidence type="ECO:0000313" key="3">
    <source>
        <dbReference type="Proteomes" id="UP001331761"/>
    </source>
</evidence>
<feature type="region of interest" description="Disordered" evidence="1">
    <location>
        <begin position="210"/>
        <end position="232"/>
    </location>
</feature>
<feature type="compositionally biased region" description="Low complexity" evidence="1">
    <location>
        <begin position="173"/>
        <end position="195"/>
    </location>
</feature>
<comment type="caution">
    <text evidence="2">The sequence shown here is derived from an EMBL/GenBank/DDBJ whole genome shotgun (WGS) entry which is preliminary data.</text>
</comment>
<name>A0AAN8IXN1_TRICO</name>
<reference evidence="2 3" key="1">
    <citation type="submission" date="2019-10" db="EMBL/GenBank/DDBJ databases">
        <title>Assembly and Annotation for the nematode Trichostrongylus colubriformis.</title>
        <authorList>
            <person name="Martin J."/>
        </authorList>
    </citation>
    <scope>NUCLEOTIDE SEQUENCE [LARGE SCALE GENOMIC DNA]</scope>
    <source>
        <strain evidence="2">G859</strain>
        <tissue evidence="2">Whole worm</tissue>
    </source>
</reference>
<feature type="region of interest" description="Disordered" evidence="1">
    <location>
        <begin position="159"/>
        <end position="195"/>
    </location>
</feature>
<keyword evidence="3" id="KW-1185">Reference proteome</keyword>
<evidence type="ECO:0000256" key="1">
    <source>
        <dbReference type="SAM" id="MobiDB-lite"/>
    </source>
</evidence>
<proteinExistence type="predicted"/>
<dbReference type="Proteomes" id="UP001331761">
    <property type="component" value="Unassembled WGS sequence"/>
</dbReference>
<feature type="compositionally biased region" description="Low complexity" evidence="1">
    <location>
        <begin position="223"/>
        <end position="232"/>
    </location>
</feature>
<dbReference type="AlphaFoldDB" id="A0AAN8IXN1"/>
<organism evidence="2 3">
    <name type="scientific">Trichostrongylus colubriformis</name>
    <name type="common">Black scour worm</name>
    <dbReference type="NCBI Taxonomy" id="6319"/>
    <lineage>
        <taxon>Eukaryota</taxon>
        <taxon>Metazoa</taxon>
        <taxon>Ecdysozoa</taxon>
        <taxon>Nematoda</taxon>
        <taxon>Chromadorea</taxon>
        <taxon>Rhabditida</taxon>
        <taxon>Rhabditina</taxon>
        <taxon>Rhabditomorpha</taxon>
        <taxon>Strongyloidea</taxon>
        <taxon>Trichostrongylidae</taxon>
        <taxon>Trichostrongylus</taxon>
    </lineage>
</organism>
<feature type="region of interest" description="Disordered" evidence="1">
    <location>
        <begin position="570"/>
        <end position="598"/>
    </location>
</feature>
<dbReference type="EMBL" id="WIXE01001940">
    <property type="protein sequence ID" value="KAK5985262.1"/>
    <property type="molecule type" value="Genomic_DNA"/>
</dbReference>
<sequence>MLCGLKAALEATASVEQGFENYFNDSEYVVTDLVMNVDWSNLTNNQFAAETRLENDFITLLPLKNMRQEPMQADTVLQDSRVVPVSYAYDDNQHTSSLIGSGLYTNCDSDSLYTDSNCFGSSQLYSSGSVFSDGQVLTVNKSELFDYRDRECEVNHGNCEMPETELRQNGPRSVSSSSSYLNSSISSSMDSESLSSQDQDFVREELWRDPAQELSRSGDCSQTSSTTLLEEPTSLSPLQTNYDNFFHQDWSTNSCFAWKSHQDAAKKVLVKNHPYIDIHNERKKIPCSKGTATRQLDPYEHIKNEMYNMYVLNAENREELDDRCTNLKTSLDTAVVTIAKKSPRKRARTEVVWGTEERSTPQARQCCGPENHICDQMKRIVARTRYFFHLFAKEFKSRNSMAPFRDPDHLTAHVTGISLSVIRECTYPLNNEVSFKNGAGTTRSRVHSCEANGSSSKKRMSRFVQTEAAVAIEESVVNRKRKDVSVDCSVATSGSVQTIQRSDTCKEPAERDVFVVVKKSTCVDVSSQGVRWSPRIQKQQKVFYGTAPIRYVNKVKQECSKQGGEVVKEDCEQQSASSSPRRTSGRSRCPRRAFSPSHRSENGIALVPVCRLKFIRKGKARRFPLEDVNIELKIPKTSVEEKTQLVFPRRDHRTISPETCRNRKKKHRVKSIVVLRVPVDVR</sequence>
<evidence type="ECO:0000313" key="2">
    <source>
        <dbReference type="EMBL" id="KAK5985262.1"/>
    </source>
</evidence>
<protein>
    <submittedName>
        <fullName evidence="2">Uncharacterized protein</fullName>
    </submittedName>
</protein>
<gene>
    <name evidence="2" type="ORF">GCK32_000689</name>
</gene>